<dbReference type="Gene3D" id="1.10.860.10">
    <property type="entry name" value="DNAb Helicase, Chain A"/>
    <property type="match status" value="1"/>
</dbReference>
<dbReference type="SMART" id="SM00766">
    <property type="entry name" value="DnaG_DnaB_bind"/>
    <property type="match status" value="1"/>
</dbReference>
<comment type="function">
    <text evidence="12 13">RNA polymerase that catalyzes the synthesis of short RNA molecules used as primers for DNA polymerase during DNA replication.</text>
</comment>
<dbReference type="InterPro" id="IPR050219">
    <property type="entry name" value="DnaG_primase"/>
</dbReference>
<comment type="domain">
    <text evidence="12">Contains an N-terminal zinc-binding domain, a central core domain that contains the primase activity, and a C-terminal DnaB-binding domain.</text>
</comment>
<dbReference type="SUPFAM" id="SSF57783">
    <property type="entry name" value="Zinc beta-ribbon"/>
    <property type="match status" value="1"/>
</dbReference>
<dbReference type="HOGENOM" id="CLU_013501_5_1_6"/>
<protein>
    <recommendedName>
        <fullName evidence="12 13">DNA primase</fullName>
        <ecNumber evidence="12">2.7.7.101</ecNumber>
    </recommendedName>
</protein>
<keyword evidence="7 12" id="KW-0863">Zinc-finger</keyword>
<dbReference type="InterPro" id="IPR037068">
    <property type="entry name" value="DNA_primase_core_N_sf"/>
</dbReference>
<evidence type="ECO:0000259" key="15">
    <source>
        <dbReference type="PROSITE" id="PS50880"/>
    </source>
</evidence>
<dbReference type="EMBL" id="JH109152">
    <property type="protein sequence ID" value="EGW22793.1"/>
    <property type="molecule type" value="Genomic_DNA"/>
</dbReference>
<dbReference type="SMART" id="SM00400">
    <property type="entry name" value="ZnF_CHCC"/>
    <property type="match status" value="1"/>
</dbReference>
<dbReference type="GO" id="GO:0005737">
    <property type="term" value="C:cytoplasm"/>
    <property type="evidence" value="ECO:0007669"/>
    <property type="project" value="TreeGrafter"/>
</dbReference>
<dbReference type="CDD" id="cd03364">
    <property type="entry name" value="TOPRIM_DnaG_primases"/>
    <property type="match status" value="1"/>
</dbReference>
<evidence type="ECO:0000313" key="16">
    <source>
        <dbReference type="EMBL" id="EGW22793.1"/>
    </source>
</evidence>
<dbReference type="SUPFAM" id="SSF56731">
    <property type="entry name" value="DNA primase core"/>
    <property type="match status" value="1"/>
</dbReference>
<name>G3IUZ7_METTV</name>
<dbReference type="Pfam" id="PF08275">
    <property type="entry name" value="DNAG_N"/>
    <property type="match status" value="1"/>
</dbReference>
<dbReference type="Gene3D" id="1.20.50.20">
    <property type="entry name" value="DnaG, RNA polymerase domain, helical bundle"/>
    <property type="match status" value="1"/>
</dbReference>
<dbReference type="InterPro" id="IPR013173">
    <property type="entry name" value="DNA_primase_DnaG_DnaB-bd_dom"/>
</dbReference>
<evidence type="ECO:0000256" key="1">
    <source>
        <dbReference type="ARBA" id="ARBA00022478"/>
    </source>
</evidence>
<dbReference type="NCBIfam" id="TIGR01391">
    <property type="entry name" value="dnaG"/>
    <property type="match status" value="1"/>
</dbReference>
<dbReference type="SMART" id="SM00493">
    <property type="entry name" value="TOPRIM"/>
    <property type="match status" value="1"/>
</dbReference>
<dbReference type="PIRSF" id="PIRSF002811">
    <property type="entry name" value="DnaG"/>
    <property type="match status" value="1"/>
</dbReference>
<dbReference type="GO" id="GO:1990077">
    <property type="term" value="C:primosome complex"/>
    <property type="evidence" value="ECO:0007669"/>
    <property type="project" value="UniProtKB-KW"/>
</dbReference>
<evidence type="ECO:0000256" key="4">
    <source>
        <dbReference type="ARBA" id="ARBA00022695"/>
    </source>
</evidence>
<dbReference type="GO" id="GO:0000428">
    <property type="term" value="C:DNA-directed RNA polymerase complex"/>
    <property type="evidence" value="ECO:0007669"/>
    <property type="project" value="UniProtKB-KW"/>
</dbReference>
<dbReference type="STRING" id="697282.Mettu_1617"/>
<feature type="domain" description="Toprim" evidence="15">
    <location>
        <begin position="255"/>
        <end position="337"/>
    </location>
</feature>
<dbReference type="AlphaFoldDB" id="G3IUZ7"/>
<dbReference type="InterPro" id="IPR036977">
    <property type="entry name" value="DNA_primase_Znf_CHC2"/>
</dbReference>
<keyword evidence="11 12" id="KW-0804">Transcription</keyword>
<dbReference type="InterPro" id="IPR013264">
    <property type="entry name" value="DNAG_N"/>
</dbReference>
<dbReference type="InterPro" id="IPR002694">
    <property type="entry name" value="Znf_CHC2"/>
</dbReference>
<evidence type="ECO:0000256" key="5">
    <source>
        <dbReference type="ARBA" id="ARBA00022705"/>
    </source>
</evidence>
<dbReference type="Pfam" id="PF01807">
    <property type="entry name" value="Zn_ribbon_DnaG"/>
    <property type="match status" value="1"/>
</dbReference>
<keyword evidence="3 12" id="KW-0808">Transferase</keyword>
<dbReference type="Pfam" id="PF13155">
    <property type="entry name" value="Toprim_2"/>
    <property type="match status" value="1"/>
</dbReference>
<sequence>MSGRIPREFIDELLVRVDIVDLIDSHVPLKKTGNNFVARCPFHAEKTPSFSVNRKKQFFHCFGCGASGNAISFLMDFSHLDFVEAIEDLAGFVGVDVPRESTEYQPKQKKDDLNSLYALMEQAAAFYAEQLRTSDEGKKAVEYLKNRGVSGDCAGDFMLGYAPDEWKALASRFDQKLLLDAGLLVSKESGQPYDRFRGRIMFPIRDKRARIIGFGGRVLDDSLPKYLNSPETSLFHKGKEVYGLYELLEKNPKPQRILIVEGYMDVIALAQFGIHYAVAALGTAASQAHLDLLFRFSSELVFCFDGDKAGREAAWRAMESAFSSLKDGRQIRIMLLPQNHDPDSLVREEGLDGFIGRMQTAETLSEYFFGHFSNELNLSEMEGRAQLVNKAKPYLEKLPESIFKEMMFARLKELSGWANLDVLENATTLVAKQGSKQDRKIARNRPQDGGRLSSARVAIALLVQNPRLAELIEQREIDWSGLEFSGAALFKNILQMIADKNPANAAVLMECYRDTAEEKPIKALALLDSQVADDKIEAVFCDSLDRLLTQARETALTGLLNKGKTEGLDAQEKELLRKMLTAKILVPNNRNS</sequence>
<dbReference type="Gene3D" id="3.90.580.10">
    <property type="entry name" value="Zinc finger, CHC2-type domain"/>
    <property type="match status" value="1"/>
</dbReference>
<dbReference type="GO" id="GO:0003677">
    <property type="term" value="F:DNA binding"/>
    <property type="evidence" value="ECO:0007669"/>
    <property type="project" value="UniProtKB-KW"/>
</dbReference>
<dbReference type="GO" id="GO:0006269">
    <property type="term" value="P:DNA replication, synthesis of primer"/>
    <property type="evidence" value="ECO:0007669"/>
    <property type="project" value="UniProtKB-UniRule"/>
</dbReference>
<dbReference type="OrthoDB" id="9803773at2"/>
<evidence type="ECO:0000256" key="14">
    <source>
        <dbReference type="PIRSR" id="PIRSR002811-1"/>
    </source>
</evidence>
<dbReference type="GO" id="GO:0003899">
    <property type="term" value="F:DNA-directed RNA polymerase activity"/>
    <property type="evidence" value="ECO:0007669"/>
    <property type="project" value="UniProtKB-UniRule"/>
</dbReference>
<dbReference type="PROSITE" id="PS50880">
    <property type="entry name" value="TOPRIM"/>
    <property type="match status" value="1"/>
</dbReference>
<comment type="catalytic activity">
    <reaction evidence="12">
        <text>ssDNA + n NTP = ssDNA/pppN(pN)n-1 hybrid + (n-1) diphosphate.</text>
        <dbReference type="EC" id="2.7.7.101"/>
    </reaction>
</comment>
<comment type="subunit">
    <text evidence="12">Monomer. Interacts with DnaB.</text>
</comment>
<gene>
    <name evidence="12" type="primary">dnaG</name>
    <name evidence="16" type="ORF">Mettu_1617</name>
</gene>
<evidence type="ECO:0000256" key="11">
    <source>
        <dbReference type="ARBA" id="ARBA00023163"/>
    </source>
</evidence>
<dbReference type="Gene3D" id="3.90.980.10">
    <property type="entry name" value="DNA primase, catalytic core, N-terminal domain"/>
    <property type="match status" value="1"/>
</dbReference>
<dbReference type="InterPro" id="IPR030846">
    <property type="entry name" value="DnaG_bac"/>
</dbReference>
<evidence type="ECO:0000256" key="6">
    <source>
        <dbReference type="ARBA" id="ARBA00022723"/>
    </source>
</evidence>
<evidence type="ECO:0000256" key="8">
    <source>
        <dbReference type="ARBA" id="ARBA00022833"/>
    </source>
</evidence>
<comment type="cofactor">
    <cofactor evidence="12 13 14">
        <name>Zn(2+)</name>
        <dbReference type="ChEBI" id="CHEBI:29105"/>
    </cofactor>
    <text evidence="12 13 14">Binds 1 zinc ion per monomer.</text>
</comment>
<dbReference type="FunFam" id="3.90.980.10:FF:000001">
    <property type="entry name" value="DNA primase"/>
    <property type="match status" value="1"/>
</dbReference>
<evidence type="ECO:0000256" key="9">
    <source>
        <dbReference type="ARBA" id="ARBA00022842"/>
    </source>
</evidence>
<dbReference type="Proteomes" id="UP000004664">
    <property type="component" value="Unassembled WGS sequence"/>
</dbReference>
<keyword evidence="4 12" id="KW-0548">Nucleotidyltransferase</keyword>
<dbReference type="SUPFAM" id="SSF117023">
    <property type="entry name" value="DNA primase DnaG, C-terminal domain"/>
    <property type="match status" value="1"/>
</dbReference>
<dbReference type="Gene3D" id="3.40.1360.10">
    <property type="match status" value="1"/>
</dbReference>
<keyword evidence="8 12" id="KW-0862">Zinc</keyword>
<organism evidence="16 17">
    <name type="scientific">Methylobacter tundripaludum (strain ATCC BAA-1195 / DSM 17260 / SV96)</name>
    <dbReference type="NCBI Taxonomy" id="697282"/>
    <lineage>
        <taxon>Bacteria</taxon>
        <taxon>Pseudomonadati</taxon>
        <taxon>Pseudomonadota</taxon>
        <taxon>Gammaproteobacteria</taxon>
        <taxon>Methylococcales</taxon>
        <taxon>Methylococcaceae</taxon>
        <taxon>Methylobacter</taxon>
    </lineage>
</organism>
<dbReference type="EC" id="2.7.7.101" evidence="12"/>
<comment type="similarity">
    <text evidence="12 13">Belongs to the DnaG primase family.</text>
</comment>
<dbReference type="InterPro" id="IPR034151">
    <property type="entry name" value="TOPRIM_DnaG_bac"/>
</dbReference>
<keyword evidence="6 12" id="KW-0479">Metal-binding</keyword>
<evidence type="ECO:0000256" key="10">
    <source>
        <dbReference type="ARBA" id="ARBA00023125"/>
    </source>
</evidence>
<keyword evidence="2 12" id="KW-0639">Primosome</keyword>
<dbReference type="FunFam" id="3.90.580.10:FF:000001">
    <property type="entry name" value="DNA primase"/>
    <property type="match status" value="1"/>
</dbReference>
<dbReference type="PANTHER" id="PTHR30313">
    <property type="entry name" value="DNA PRIMASE"/>
    <property type="match status" value="1"/>
</dbReference>
<dbReference type="Pfam" id="PF08278">
    <property type="entry name" value="DnaG_DnaB_bind"/>
    <property type="match status" value="1"/>
</dbReference>
<dbReference type="eggNOG" id="COG0358">
    <property type="taxonomic scope" value="Bacteria"/>
</dbReference>
<dbReference type="FunFam" id="3.40.1360.10:FF:000002">
    <property type="entry name" value="DNA primase"/>
    <property type="match status" value="1"/>
</dbReference>
<evidence type="ECO:0000256" key="7">
    <source>
        <dbReference type="ARBA" id="ARBA00022771"/>
    </source>
</evidence>
<keyword evidence="5 12" id="KW-0235">DNA replication</keyword>
<dbReference type="InterPro" id="IPR006295">
    <property type="entry name" value="DNA_primase_DnaG"/>
</dbReference>
<keyword evidence="10 12" id="KW-0238">DNA-binding</keyword>
<dbReference type="PANTHER" id="PTHR30313:SF2">
    <property type="entry name" value="DNA PRIMASE"/>
    <property type="match status" value="1"/>
</dbReference>
<dbReference type="InterPro" id="IPR016136">
    <property type="entry name" value="DNA_helicase_N/primase_C"/>
</dbReference>
<dbReference type="InterPro" id="IPR006171">
    <property type="entry name" value="TOPRIM_dom"/>
</dbReference>
<dbReference type="RefSeq" id="WP_006890761.1">
    <property type="nucleotide sequence ID" value="NZ_JH109152.1"/>
</dbReference>
<evidence type="ECO:0000256" key="3">
    <source>
        <dbReference type="ARBA" id="ARBA00022679"/>
    </source>
</evidence>
<keyword evidence="17" id="KW-1185">Reference proteome</keyword>
<dbReference type="InterPro" id="IPR019475">
    <property type="entry name" value="DNA_primase_DnaB-bd"/>
</dbReference>
<keyword evidence="1 12" id="KW-0240">DNA-directed RNA polymerase</keyword>
<evidence type="ECO:0000256" key="13">
    <source>
        <dbReference type="PIRNR" id="PIRNR002811"/>
    </source>
</evidence>
<dbReference type="HAMAP" id="MF_00974">
    <property type="entry name" value="DNA_primase_DnaG"/>
    <property type="match status" value="1"/>
</dbReference>
<proteinExistence type="inferred from homology"/>
<evidence type="ECO:0000256" key="12">
    <source>
        <dbReference type="HAMAP-Rule" id="MF_00974"/>
    </source>
</evidence>
<reference evidence="16 17" key="1">
    <citation type="submission" date="2011-06" db="EMBL/GenBank/DDBJ databases">
        <title>Genomic sequence of Methylobacter tundripaludum SV96.</title>
        <authorList>
            <consortium name="US DOE Joint Genome Institute"/>
            <person name="Lucas S."/>
            <person name="Han J."/>
            <person name="Lapidus A."/>
            <person name="Cheng J.-F."/>
            <person name="Goodwin L."/>
            <person name="Pitluck S."/>
            <person name="Held B."/>
            <person name="Detter J.C."/>
            <person name="Han C."/>
            <person name="Tapia R."/>
            <person name="Land M."/>
            <person name="Hauser L."/>
            <person name="Kyrpides N."/>
            <person name="Ivanova N."/>
            <person name="Ovchinnikova G."/>
            <person name="Pagani I."/>
            <person name="Klotz M.G."/>
            <person name="Dispirito A.A."/>
            <person name="Murrell J.C."/>
            <person name="Dunfield P."/>
            <person name="Kalyuzhnaya M.G."/>
            <person name="Svenning M."/>
            <person name="Trotsenko Y.A."/>
            <person name="Stein L.Y."/>
            <person name="Woyke T."/>
        </authorList>
    </citation>
    <scope>NUCLEOTIDE SEQUENCE [LARGE SCALE GENOMIC DNA]</scope>
    <source>
        <strain evidence="17">ATCC BAA-1195 / DSM 17260 / SV96</strain>
    </source>
</reference>
<evidence type="ECO:0000256" key="2">
    <source>
        <dbReference type="ARBA" id="ARBA00022515"/>
    </source>
</evidence>
<keyword evidence="9" id="KW-0460">Magnesium</keyword>
<dbReference type="GO" id="GO:0008270">
    <property type="term" value="F:zinc ion binding"/>
    <property type="evidence" value="ECO:0007669"/>
    <property type="project" value="UniProtKB-UniRule"/>
</dbReference>
<evidence type="ECO:0000313" key="17">
    <source>
        <dbReference type="Proteomes" id="UP000004664"/>
    </source>
</evidence>
<accession>G3IUZ7</accession>
<feature type="zinc finger region" description="CHC2-type" evidence="12 14">
    <location>
        <begin position="40"/>
        <end position="64"/>
    </location>
</feature>
<dbReference type="Pfam" id="PF10410">
    <property type="entry name" value="DnaB_bind"/>
    <property type="match status" value="1"/>
</dbReference>